<dbReference type="GO" id="GO:0005198">
    <property type="term" value="F:structural molecule activity"/>
    <property type="evidence" value="ECO:0007669"/>
    <property type="project" value="InterPro"/>
</dbReference>
<dbReference type="PROSITE" id="PS01346">
    <property type="entry name" value="CLAUDIN"/>
    <property type="match status" value="1"/>
</dbReference>
<dbReference type="Pfam" id="PF00822">
    <property type="entry name" value="PMP22_Claudin"/>
    <property type="match status" value="1"/>
</dbReference>
<dbReference type="GO" id="GO:0005886">
    <property type="term" value="C:plasma membrane"/>
    <property type="evidence" value="ECO:0007669"/>
    <property type="project" value="UniProtKB-SubCell"/>
</dbReference>
<protein>
    <recommendedName>
        <fullName evidence="8">Claudin</fullName>
    </recommendedName>
</protein>
<reference evidence="9" key="1">
    <citation type="submission" date="2025-08" db="UniProtKB">
        <authorList>
            <consortium name="Ensembl"/>
        </authorList>
    </citation>
    <scope>IDENTIFICATION</scope>
</reference>
<comment type="function">
    <text evidence="8">Claudins function as major constituents of the tight junction complexes that regulate the permeability of epithelia.</text>
</comment>
<keyword evidence="7 8" id="KW-0472">Membrane</keyword>
<keyword evidence="4 8" id="KW-0812">Transmembrane</keyword>
<dbReference type="AlphaFoldDB" id="A0A8C3T745"/>
<sequence length="133" mass="14555">MASAGLQILGMVLSVLGWLGSIISCALPMWKETAFISNNIMVAQIIWEGLWMNCIVQSTCRMQCKVYDSRLVLPQDLQATRALVVISVLLSVLASVVGTKCTNGMEDKGSKAWIMIVTRFKNPSLDTGSLCDR</sequence>
<evidence type="ECO:0000256" key="1">
    <source>
        <dbReference type="ARBA" id="ARBA00008295"/>
    </source>
</evidence>
<dbReference type="Gene3D" id="1.20.140.150">
    <property type="match status" value="1"/>
</dbReference>
<dbReference type="Ensembl" id="ENSCSRT00000025200.1">
    <property type="protein sequence ID" value="ENSCSRP00000024167.1"/>
    <property type="gene ID" value="ENSCSRG00000018131.1"/>
</dbReference>
<keyword evidence="2 8" id="KW-0796">Tight junction</keyword>
<dbReference type="Proteomes" id="UP000694403">
    <property type="component" value="Unplaced"/>
</dbReference>
<evidence type="ECO:0000256" key="4">
    <source>
        <dbReference type="ARBA" id="ARBA00022692"/>
    </source>
</evidence>
<keyword evidence="6 8" id="KW-1133">Transmembrane helix</keyword>
<reference evidence="9" key="2">
    <citation type="submission" date="2025-09" db="UniProtKB">
        <authorList>
            <consortium name="Ensembl"/>
        </authorList>
    </citation>
    <scope>IDENTIFICATION</scope>
</reference>
<keyword evidence="3 8" id="KW-1003">Cell membrane</keyword>
<proteinExistence type="inferred from homology"/>
<comment type="subcellular location">
    <subcellularLocation>
        <location evidence="8">Cell junction</location>
        <location evidence="8">Tight junction</location>
    </subcellularLocation>
    <subcellularLocation>
        <location evidence="8">Cell membrane</location>
        <topology evidence="8">Multi-pass membrane protein</topology>
    </subcellularLocation>
</comment>
<dbReference type="InterPro" id="IPR017974">
    <property type="entry name" value="Claudin_CS"/>
</dbReference>
<evidence type="ECO:0000313" key="9">
    <source>
        <dbReference type="Ensembl" id="ENSCSRP00000024167.1"/>
    </source>
</evidence>
<keyword evidence="5 8" id="KW-0965">Cell junction</keyword>
<feature type="transmembrane region" description="Helical" evidence="8">
    <location>
        <begin position="6"/>
        <end position="27"/>
    </location>
</feature>
<comment type="similarity">
    <text evidence="1 8">Belongs to the claudin family.</text>
</comment>
<dbReference type="InterPro" id="IPR006187">
    <property type="entry name" value="Claudin"/>
</dbReference>
<dbReference type="GO" id="GO:0005923">
    <property type="term" value="C:bicellular tight junction"/>
    <property type="evidence" value="ECO:0007669"/>
    <property type="project" value="UniProtKB-SubCell"/>
</dbReference>
<keyword evidence="10" id="KW-1185">Reference proteome</keyword>
<evidence type="ECO:0000256" key="6">
    <source>
        <dbReference type="ARBA" id="ARBA00022989"/>
    </source>
</evidence>
<evidence type="ECO:0000313" key="10">
    <source>
        <dbReference type="Proteomes" id="UP000694403"/>
    </source>
</evidence>
<evidence type="ECO:0000256" key="7">
    <source>
        <dbReference type="ARBA" id="ARBA00023136"/>
    </source>
</evidence>
<organism evidence="9 10">
    <name type="scientific">Chelydra serpentina</name>
    <name type="common">Snapping turtle</name>
    <name type="synonym">Testudo serpentina</name>
    <dbReference type="NCBI Taxonomy" id="8475"/>
    <lineage>
        <taxon>Eukaryota</taxon>
        <taxon>Metazoa</taxon>
        <taxon>Chordata</taxon>
        <taxon>Craniata</taxon>
        <taxon>Vertebrata</taxon>
        <taxon>Euteleostomi</taxon>
        <taxon>Archelosauria</taxon>
        <taxon>Testudinata</taxon>
        <taxon>Testudines</taxon>
        <taxon>Cryptodira</taxon>
        <taxon>Durocryptodira</taxon>
        <taxon>Americhelydia</taxon>
        <taxon>Chelydroidea</taxon>
        <taxon>Chelydridae</taxon>
        <taxon>Chelydra</taxon>
    </lineage>
</organism>
<dbReference type="PANTHER" id="PTHR12002">
    <property type="entry name" value="CLAUDIN"/>
    <property type="match status" value="1"/>
</dbReference>
<evidence type="ECO:0000256" key="8">
    <source>
        <dbReference type="RuleBase" id="RU060637"/>
    </source>
</evidence>
<feature type="transmembrane region" description="Helical" evidence="8">
    <location>
        <begin position="79"/>
        <end position="98"/>
    </location>
</feature>
<accession>A0A8C3T745</accession>
<name>A0A8C3T745_CHESE</name>
<evidence type="ECO:0000256" key="3">
    <source>
        <dbReference type="ARBA" id="ARBA00022475"/>
    </source>
</evidence>
<evidence type="ECO:0000256" key="5">
    <source>
        <dbReference type="ARBA" id="ARBA00022949"/>
    </source>
</evidence>
<evidence type="ECO:0000256" key="2">
    <source>
        <dbReference type="ARBA" id="ARBA00022427"/>
    </source>
</evidence>
<comment type="caution">
    <text evidence="8">Lacks conserved residue(s) required for the propagation of feature annotation.</text>
</comment>
<dbReference type="InterPro" id="IPR004031">
    <property type="entry name" value="PMP22/EMP/MP20/Claudin"/>
</dbReference>